<evidence type="ECO:0000256" key="1">
    <source>
        <dbReference type="SAM" id="MobiDB-lite"/>
    </source>
</evidence>
<keyword evidence="3" id="KW-1185">Reference proteome</keyword>
<feature type="compositionally biased region" description="Polar residues" evidence="1">
    <location>
        <begin position="37"/>
        <end position="58"/>
    </location>
</feature>
<reference evidence="2 3" key="1">
    <citation type="submission" date="2015-03" db="EMBL/GenBank/DDBJ databases">
        <authorList>
            <person name="Murphy D."/>
        </authorList>
    </citation>
    <scope>NUCLEOTIDE SEQUENCE [LARGE SCALE GENOMIC DNA]</scope>
    <source>
        <strain evidence="2 3">OL-4</strain>
    </source>
</reference>
<evidence type="ECO:0000313" key="2">
    <source>
        <dbReference type="EMBL" id="CFX66585.1"/>
    </source>
</evidence>
<dbReference type="RefSeq" id="WP_046497431.1">
    <property type="nucleotide sequence ID" value="NZ_CGIH01000027.1"/>
</dbReference>
<dbReference type="STRING" id="690567.1602"/>
<organism evidence="2 3">
    <name type="scientific">Syntrophomonas zehnderi OL-4</name>
    <dbReference type="NCBI Taxonomy" id="690567"/>
    <lineage>
        <taxon>Bacteria</taxon>
        <taxon>Bacillati</taxon>
        <taxon>Bacillota</taxon>
        <taxon>Clostridia</taxon>
        <taxon>Eubacteriales</taxon>
        <taxon>Syntrophomonadaceae</taxon>
        <taxon>Syntrophomonas</taxon>
    </lineage>
</organism>
<proteinExistence type="predicted"/>
<dbReference type="AlphaFoldDB" id="A0A0E4C8R7"/>
<accession>A0A0E4C8R7</accession>
<name>A0A0E4C8R7_9FIRM</name>
<dbReference type="EMBL" id="CGIH01000027">
    <property type="protein sequence ID" value="CFX66585.1"/>
    <property type="molecule type" value="Genomic_DNA"/>
</dbReference>
<gene>
    <name evidence="2" type="ORF">1602</name>
</gene>
<feature type="region of interest" description="Disordered" evidence="1">
    <location>
        <begin position="37"/>
        <end position="106"/>
    </location>
</feature>
<dbReference type="Proteomes" id="UP000045545">
    <property type="component" value="Unassembled WGS sequence"/>
</dbReference>
<protein>
    <submittedName>
        <fullName evidence="2">Uncharacterized</fullName>
    </submittedName>
</protein>
<dbReference type="OrthoDB" id="2088083at2"/>
<feature type="compositionally biased region" description="Basic and acidic residues" evidence="1">
    <location>
        <begin position="64"/>
        <end position="100"/>
    </location>
</feature>
<evidence type="ECO:0000313" key="3">
    <source>
        <dbReference type="Proteomes" id="UP000045545"/>
    </source>
</evidence>
<sequence length="106" mass="12100">MSIRTMDMQVLVQKTGDVAKIQQIQNQGNNLRQQEISSNILQDTNKNTHTVNKTQASEGKQVYKKQDKEKNPPNDKNKKGNSTKKENKEEDQQLDPHRGTNLDILA</sequence>